<accession>A0A080M6B6</accession>
<keyword evidence="3" id="KW-1185">Reference proteome</keyword>
<dbReference type="InterPro" id="IPR000719">
    <property type="entry name" value="Prot_kinase_dom"/>
</dbReference>
<dbReference type="PROSITE" id="PS50011">
    <property type="entry name" value="PROTEIN_KINASE_DOM"/>
    <property type="match status" value="1"/>
</dbReference>
<dbReference type="GO" id="GO:0005524">
    <property type="term" value="F:ATP binding"/>
    <property type="evidence" value="ECO:0007669"/>
    <property type="project" value="InterPro"/>
</dbReference>
<dbReference type="EC" id="2.7.11.1" evidence="2"/>
<dbReference type="Proteomes" id="UP000021315">
    <property type="component" value="Unassembled WGS sequence"/>
</dbReference>
<dbReference type="Pfam" id="PF00069">
    <property type="entry name" value="Pkinase"/>
    <property type="match status" value="1"/>
</dbReference>
<keyword evidence="2" id="KW-0808">Transferase</keyword>
<protein>
    <submittedName>
        <fullName evidence="2">Serine/threonine-protein kinase Pkn1</fullName>
        <ecNumber evidence="2">2.7.11.1</ecNumber>
    </submittedName>
</protein>
<evidence type="ECO:0000259" key="1">
    <source>
        <dbReference type="PROSITE" id="PS50011"/>
    </source>
</evidence>
<dbReference type="AlphaFoldDB" id="A0A080M6B6"/>
<evidence type="ECO:0000313" key="2">
    <source>
        <dbReference type="EMBL" id="KFB76526.1"/>
    </source>
</evidence>
<keyword evidence="2" id="KW-0418">Kinase</keyword>
<dbReference type="Gene3D" id="1.10.510.10">
    <property type="entry name" value="Transferase(Phosphotransferase) domain 1"/>
    <property type="match status" value="1"/>
</dbReference>
<dbReference type="RefSeq" id="WP_273704598.1">
    <property type="nucleotide sequence ID" value="NZ_JDST02000053.1"/>
</dbReference>
<dbReference type="SUPFAM" id="SSF56112">
    <property type="entry name" value="Protein kinase-like (PK-like)"/>
    <property type="match status" value="1"/>
</dbReference>
<sequence length="466" mass="50226">MTSFTRQVTDLNGARHVLTRQLGRGGQGAVFEVKGGRLAAKIIFDSSPSRREQLRNQLTAVKRLPLADLEIARPLEMLREPVLGYLMELLTGMQPLSALCNPPKATTSVASWYFQTGGLRRRLALLARTADVLSALHGRGLVYSDPSPHNIFVSEASDATEVRFIDSDNIHYVSSAGLPTVFTPGYGAPELIRGASGVNSLTDAHAFAVLTFQTLSLVHPLIGDAVANGPPEREEEAFAGAMPWVDDPSNSSNRCSIGIPRSVTLSARLAEISQRAFGAGLAEPLQRPGVSEWAERLHAAADATVLCQECHGTYYMNAKQCPWCDAPRLGFVVAEFQLWDPALGEGSELVSRPSGDRRRPVIVAALALTDGESRVITRRLATGQAGRDGQRPVIDLKFEGTRVTLQSLDGASYRLTSPTGARSASVGPKPSSILLKHDEASWRLHLGSPDALYRVVSFTARKGGTK</sequence>
<feature type="domain" description="Protein kinase" evidence="1">
    <location>
        <begin position="16"/>
        <end position="301"/>
    </location>
</feature>
<dbReference type="EMBL" id="JDST02000053">
    <property type="protein sequence ID" value="KFB76526.1"/>
    <property type="molecule type" value="Genomic_DNA"/>
</dbReference>
<name>A0A080M6B6_9PROT</name>
<gene>
    <name evidence="2" type="primary">pkn1_8</name>
    <name evidence="2" type="ORF">AW06_002436</name>
</gene>
<dbReference type="GO" id="GO:0004674">
    <property type="term" value="F:protein serine/threonine kinase activity"/>
    <property type="evidence" value="ECO:0007669"/>
    <property type="project" value="UniProtKB-EC"/>
</dbReference>
<comment type="caution">
    <text evidence="2">The sequence shown here is derived from an EMBL/GenBank/DDBJ whole genome shotgun (WGS) entry which is preliminary data.</text>
</comment>
<dbReference type="STRING" id="1453999.AW06_002436"/>
<evidence type="ECO:0000313" key="3">
    <source>
        <dbReference type="Proteomes" id="UP000021315"/>
    </source>
</evidence>
<dbReference type="InterPro" id="IPR011009">
    <property type="entry name" value="Kinase-like_dom_sf"/>
</dbReference>
<reference evidence="2" key="1">
    <citation type="submission" date="2014-02" db="EMBL/GenBank/DDBJ databases">
        <title>Expanding our view of genomic diversity in Candidatus Accumulibacter clades.</title>
        <authorList>
            <person name="Skennerton C.T."/>
            <person name="Barr J.J."/>
            <person name="Slater F.R."/>
            <person name="Bond P.L."/>
            <person name="Tyson G.W."/>
        </authorList>
    </citation>
    <scope>NUCLEOTIDE SEQUENCE [LARGE SCALE GENOMIC DNA]</scope>
</reference>
<proteinExistence type="predicted"/>
<dbReference type="SMART" id="SM00220">
    <property type="entry name" value="S_TKc"/>
    <property type="match status" value="1"/>
</dbReference>
<organism evidence="2 3">
    <name type="scientific">Candidatus Accumulibacter cognatus</name>
    <dbReference type="NCBI Taxonomy" id="2954383"/>
    <lineage>
        <taxon>Bacteria</taxon>
        <taxon>Pseudomonadati</taxon>
        <taxon>Pseudomonadota</taxon>
        <taxon>Betaproteobacteria</taxon>
        <taxon>Candidatus Accumulibacter</taxon>
    </lineage>
</organism>